<dbReference type="EMBL" id="FLQS01000049">
    <property type="protein sequence ID" value="SBS78257.1"/>
    <property type="molecule type" value="Genomic_DNA"/>
</dbReference>
<organism evidence="1">
    <name type="scientific">uncultured Mycobacterium sp</name>
    <dbReference type="NCBI Taxonomy" id="171292"/>
    <lineage>
        <taxon>Bacteria</taxon>
        <taxon>Bacillati</taxon>
        <taxon>Actinomycetota</taxon>
        <taxon>Actinomycetes</taxon>
        <taxon>Mycobacteriales</taxon>
        <taxon>Mycobacteriaceae</taxon>
        <taxon>Mycobacterium</taxon>
        <taxon>environmental samples</taxon>
    </lineage>
</organism>
<proteinExistence type="predicted"/>
<protein>
    <submittedName>
        <fullName evidence="1">Uncharacterized protein</fullName>
    </submittedName>
</protein>
<reference evidence="1" key="1">
    <citation type="submission" date="2016-03" db="EMBL/GenBank/DDBJ databases">
        <authorList>
            <person name="Ploux O."/>
        </authorList>
    </citation>
    <scope>NUCLEOTIDE SEQUENCE</scope>
    <source>
        <strain evidence="1">UC10</strain>
    </source>
</reference>
<accession>A0A1Y5PHQ5</accession>
<evidence type="ECO:0000313" key="1">
    <source>
        <dbReference type="EMBL" id="SBS78257.1"/>
    </source>
</evidence>
<sequence length="137" mass="15382">MVLIELKMVSGSSTLFRKRDVLATFVRGLPPRPFCCPYCGTRIKYESVGRMDRDNWPAHVKWLPKNLYHGTHCLEAIMQEIPKQGATYAHGIYTDAHGNAISDPDPIGPPGEWITVGGTKVSTGRKKARCVDNYEEY</sequence>
<dbReference type="AlphaFoldDB" id="A0A1Y5PHQ5"/>
<gene>
    <name evidence="1" type="ORF">MHPYR_530044</name>
</gene>
<name>A0A1Y5PHQ5_9MYCO</name>